<organism evidence="2 3">
    <name type="scientific">Vibrio coralliilyticus</name>
    <dbReference type="NCBI Taxonomy" id="190893"/>
    <lineage>
        <taxon>Bacteria</taxon>
        <taxon>Pseudomonadati</taxon>
        <taxon>Pseudomonadota</taxon>
        <taxon>Gammaproteobacteria</taxon>
        <taxon>Vibrionales</taxon>
        <taxon>Vibrionaceae</taxon>
        <taxon>Vibrio</taxon>
    </lineage>
</organism>
<keyword evidence="1" id="KW-0732">Signal</keyword>
<keyword evidence="3" id="KW-1185">Reference proteome</keyword>
<gene>
    <name evidence="2" type="ORF">IX92_06985</name>
</gene>
<evidence type="ECO:0000313" key="2">
    <source>
        <dbReference type="EMBL" id="AIW18804.1"/>
    </source>
</evidence>
<dbReference type="Proteomes" id="UP000030081">
    <property type="component" value="Chromosome 1"/>
</dbReference>
<proteinExistence type="predicted"/>
<dbReference type="EMBL" id="CP009617">
    <property type="protein sequence ID" value="AIW18804.1"/>
    <property type="molecule type" value="Genomic_DNA"/>
</dbReference>
<evidence type="ECO:0000256" key="1">
    <source>
        <dbReference type="SAM" id="SignalP"/>
    </source>
</evidence>
<sequence>MRKNGVIGIAIGVMLTFCSSNASAEKGWITQAKITKVVGVFNGGVNIRITPELTGCTSQSGYGASYASLYPDHEGKDQILSILLAAYMADKTVAIYLSDDTCKIYEVELGGR</sequence>
<dbReference type="RefSeq" id="WP_043007968.1">
    <property type="nucleotide sequence ID" value="NZ_CP009617.1"/>
</dbReference>
<dbReference type="AlphaFoldDB" id="A0AAN0SAN0"/>
<dbReference type="KEGG" id="vcy:IX92_06985"/>
<name>A0AAN0SAN0_9VIBR</name>
<protein>
    <submittedName>
        <fullName evidence="2">Uncharacterized protein</fullName>
    </submittedName>
</protein>
<reference evidence="2 3" key="1">
    <citation type="submission" date="2014-10" db="EMBL/GenBank/DDBJ databases">
        <title>The Complete Genome Sequence for the Shellfish Pathogen Vibrio coralliilyticus RE98 Isolated from a Shellfish Hatchery.</title>
        <authorList>
            <person name="Richards G.P."/>
            <person name="Bono J.L."/>
            <person name="Watson M.A."/>
            <person name="Needleman D.S."/>
        </authorList>
    </citation>
    <scope>NUCLEOTIDE SEQUENCE [LARGE SCALE GENOMIC DNA]</scope>
    <source>
        <strain evidence="2 3">RE98</strain>
    </source>
</reference>
<evidence type="ECO:0000313" key="3">
    <source>
        <dbReference type="Proteomes" id="UP000030081"/>
    </source>
</evidence>
<feature type="signal peptide" evidence="1">
    <location>
        <begin position="1"/>
        <end position="24"/>
    </location>
</feature>
<accession>A0AAN0SAN0</accession>
<feature type="chain" id="PRO_5042983588" evidence="1">
    <location>
        <begin position="25"/>
        <end position="112"/>
    </location>
</feature>